<proteinExistence type="predicted"/>
<reference evidence="3" key="1">
    <citation type="submission" date="2010-03" db="EMBL/GenBank/DDBJ databases">
        <title>The complete chromosome of Tsukamurella paurometabola DSM 20162.</title>
        <authorList>
            <consortium name="US DOE Joint Genome Institute (JGI-PGF)"/>
            <person name="Lucas S."/>
            <person name="Copeland A."/>
            <person name="Lapidus A."/>
            <person name="Glavina del Rio T."/>
            <person name="Dalin E."/>
            <person name="Tice H."/>
            <person name="Bruce D."/>
            <person name="Goodwin L."/>
            <person name="Pitluck S."/>
            <person name="Kyrpides N."/>
            <person name="Mavromatis K."/>
            <person name="Ivanova N."/>
            <person name="Mikhailova N."/>
            <person name="Munk A.C."/>
            <person name="Brettin T."/>
            <person name="Detter J.C."/>
            <person name="Tapia R."/>
            <person name="Han C."/>
            <person name="Larimer F."/>
            <person name="Land M."/>
            <person name="Hauser L."/>
            <person name="Markowitz V."/>
            <person name="Cheng J.-F."/>
            <person name="Hugenholtz P."/>
            <person name="Woyke T."/>
            <person name="Wu D."/>
            <person name="Jando M."/>
            <person name="Brambilla E."/>
            <person name="Klenk H.-P."/>
            <person name="Eisen J.A."/>
        </authorList>
    </citation>
    <scope>NUCLEOTIDE SEQUENCE [LARGE SCALE GENOMIC DNA]</scope>
    <source>
        <strain evidence="3">ATCC 8368 / DSM 20162 / CCUG 35730 / CIP 100753 / JCM 10117 / KCTC 9821 / NBRC 16120 / NCIMB 702349 / NCTC 13040</strain>
    </source>
</reference>
<feature type="transmembrane region" description="Helical" evidence="1">
    <location>
        <begin position="89"/>
        <end position="110"/>
    </location>
</feature>
<evidence type="ECO:0000313" key="3">
    <source>
        <dbReference type="Proteomes" id="UP000001213"/>
    </source>
</evidence>
<feature type="transmembrane region" description="Helical" evidence="1">
    <location>
        <begin position="60"/>
        <end position="83"/>
    </location>
</feature>
<keyword evidence="3" id="KW-1185">Reference proteome</keyword>
<protein>
    <submittedName>
        <fullName evidence="2">Camphor resistance CrcB protein</fullName>
    </submittedName>
</protein>
<dbReference type="STRING" id="521096.Tpau_0050"/>
<reference evidence="2 3" key="2">
    <citation type="journal article" date="2011" name="Stand. Genomic Sci.">
        <title>Complete genome sequence of Tsukamurella paurometabola type strain (no. 33).</title>
        <authorList>
            <person name="Munk A.C."/>
            <person name="Lapidus A."/>
            <person name="Lucas S."/>
            <person name="Nolan M."/>
            <person name="Tice H."/>
            <person name="Cheng J.F."/>
            <person name="Del Rio T.G."/>
            <person name="Goodwin L."/>
            <person name="Pitluck S."/>
            <person name="Liolios K."/>
            <person name="Huntemann M."/>
            <person name="Ivanova N."/>
            <person name="Mavromatis K."/>
            <person name="Mikhailova N."/>
            <person name="Pati A."/>
            <person name="Chen A."/>
            <person name="Palaniappan K."/>
            <person name="Tapia R."/>
            <person name="Han C."/>
            <person name="Land M."/>
            <person name="Hauser L."/>
            <person name="Chang Y.J."/>
            <person name="Jeffries C.D."/>
            <person name="Brettin T."/>
            <person name="Yasawong M."/>
            <person name="Brambilla E.M."/>
            <person name="Rohde M."/>
            <person name="Sikorski J."/>
            <person name="Goker M."/>
            <person name="Detter J.C."/>
            <person name="Woyke T."/>
            <person name="Bristow J."/>
            <person name="Eisen J.A."/>
            <person name="Markowitz V."/>
            <person name="Hugenholtz P."/>
            <person name="Kyrpides N.C."/>
            <person name="Klenk H.P."/>
        </authorList>
    </citation>
    <scope>NUCLEOTIDE SEQUENCE [LARGE SCALE GENOMIC DNA]</scope>
    <source>
        <strain evidence="3">ATCC 8368 / DSM 20162 / CCUG 35730 / CIP 100753 / JCM 10117 / KCTC 9821 / NBRC 16120 / NCIMB 702349 / NCTC 13040</strain>
    </source>
</reference>
<evidence type="ECO:0000256" key="1">
    <source>
        <dbReference type="SAM" id="Phobius"/>
    </source>
</evidence>
<name>D5UPT6_TSUPD</name>
<dbReference type="HOGENOM" id="CLU_1991690_0_0_11"/>
<accession>D5UPT6</accession>
<sequence>MINPLLAALGGAFGAAIGYRTARLAPENRATALLLVTAAASLVLGAIARAGAIAHGSPAGAFLIGLCGTAVSFAALAWCLVRAERPVRAVLAVAIIVGMSVAAAMLGYLASDLLGLASVKLPKVG</sequence>
<dbReference type="KEGG" id="tpr:Tpau_0050"/>
<organism evidence="2 3">
    <name type="scientific">Tsukamurella paurometabola (strain ATCC 8368 / DSM 20162 / CCUG 35730 / CIP 100753 / JCM 10117 / KCTC 9821 / NBRC 16120 / NCIMB 702349 / NCTC 13040)</name>
    <name type="common">Corynebacterium paurometabolum</name>
    <dbReference type="NCBI Taxonomy" id="521096"/>
    <lineage>
        <taxon>Bacteria</taxon>
        <taxon>Bacillati</taxon>
        <taxon>Actinomycetota</taxon>
        <taxon>Actinomycetes</taxon>
        <taxon>Mycobacteriales</taxon>
        <taxon>Tsukamurellaceae</taxon>
        <taxon>Tsukamurella</taxon>
    </lineage>
</organism>
<dbReference type="EMBL" id="CP001966">
    <property type="protein sequence ID" value="ADG76704.1"/>
    <property type="molecule type" value="Genomic_DNA"/>
</dbReference>
<evidence type="ECO:0000313" key="2">
    <source>
        <dbReference type="EMBL" id="ADG76704.1"/>
    </source>
</evidence>
<keyword evidence="1" id="KW-1133">Transmembrane helix</keyword>
<keyword evidence="1" id="KW-0812">Transmembrane</keyword>
<feature type="transmembrane region" description="Helical" evidence="1">
    <location>
        <begin position="28"/>
        <end position="48"/>
    </location>
</feature>
<dbReference type="Proteomes" id="UP000001213">
    <property type="component" value="Chromosome"/>
</dbReference>
<dbReference type="RefSeq" id="WP_013124759.1">
    <property type="nucleotide sequence ID" value="NC_014158.1"/>
</dbReference>
<keyword evidence="1" id="KW-0472">Membrane</keyword>
<gene>
    <name evidence="2" type="ordered locus">Tpau_0050</name>
</gene>
<dbReference type="AlphaFoldDB" id="D5UPT6"/>